<dbReference type="InterPro" id="IPR011335">
    <property type="entry name" value="Restrct_endonuc-II-like"/>
</dbReference>
<dbReference type="PANTHER" id="PTHR47152">
    <property type="entry name" value="SLR2084 PROTEIN-RELATED"/>
    <property type="match status" value="1"/>
</dbReference>
<dbReference type="SUPFAM" id="SSF52980">
    <property type="entry name" value="Restriction endonuclease-like"/>
    <property type="match status" value="1"/>
</dbReference>
<dbReference type="HOGENOM" id="CLU_098557_0_0_3"/>
<dbReference type="eggNOG" id="COG4636">
    <property type="taxonomic scope" value="Bacteria"/>
</dbReference>
<dbReference type="EMBL" id="CP003633">
    <property type="protein sequence ID" value="AFZ22188.1"/>
    <property type="molecule type" value="Genomic_DNA"/>
</dbReference>
<dbReference type="Proteomes" id="UP000010471">
    <property type="component" value="Plasmid pMIC7113.03"/>
</dbReference>
<dbReference type="InterPro" id="IPR008538">
    <property type="entry name" value="Uma2"/>
</dbReference>
<dbReference type="Gene3D" id="3.90.1570.10">
    <property type="entry name" value="tt1808, chain A"/>
    <property type="match status" value="1"/>
</dbReference>
<name>K9WPU0_9CYAN</name>
<dbReference type="CDD" id="cd06260">
    <property type="entry name" value="DUF820-like"/>
    <property type="match status" value="1"/>
</dbReference>
<proteinExistence type="predicted"/>
<dbReference type="RefSeq" id="WP_015186246.1">
    <property type="nucleotide sequence ID" value="NC_019740.1"/>
</dbReference>
<dbReference type="AlphaFoldDB" id="K9WPU0"/>
<dbReference type="KEGG" id="mic:Mic7113_6616"/>
<protein>
    <recommendedName>
        <fullName evidence="1">Putative restriction endonuclease domain-containing protein</fullName>
    </recommendedName>
</protein>
<evidence type="ECO:0000313" key="3">
    <source>
        <dbReference type="Proteomes" id="UP000010471"/>
    </source>
</evidence>
<dbReference type="InterPro" id="IPR012296">
    <property type="entry name" value="Nuclease_put_TT1808"/>
</dbReference>
<accession>K9WPU0</accession>
<dbReference type="PATRIC" id="fig|1173027.3.peg.7327"/>
<evidence type="ECO:0000313" key="2">
    <source>
        <dbReference type="EMBL" id="AFZ22188.1"/>
    </source>
</evidence>
<evidence type="ECO:0000259" key="1">
    <source>
        <dbReference type="Pfam" id="PF05685"/>
    </source>
</evidence>
<sequence>MLLTQRRADRVVLHNISWQQFENLLVDLGESRAARVAYDDGTLEIMTPLPEHEYYKEVIGDSIKEIAEVLDQDYESLGSTTWKREIKKAGVEPDNCFYFQNEPRIRGKLEYDLNQDPPPDLALEIDVTSKSLSRFSIYARLGVPEIWCYDSGELKIYQLQNEGYIEVETSSVFPTLRVQELPAIIEQYRPQGRRAIRRAVREWARE</sequence>
<keyword evidence="3" id="KW-1185">Reference proteome</keyword>
<dbReference type="OrthoDB" id="427876at2"/>
<geneLocation type="plasmid" evidence="2 3">
    <name>pMIC7113.03</name>
</geneLocation>
<reference evidence="2 3" key="1">
    <citation type="submission" date="2012-06" db="EMBL/GenBank/DDBJ databases">
        <title>Finished plasmid 3 of genome of Microcoleus sp. PCC 7113.</title>
        <authorList>
            <consortium name="US DOE Joint Genome Institute"/>
            <person name="Gugger M."/>
            <person name="Coursin T."/>
            <person name="Rippka R."/>
            <person name="Tandeau De Marsac N."/>
            <person name="Huntemann M."/>
            <person name="Wei C.-L."/>
            <person name="Han J."/>
            <person name="Detter J.C."/>
            <person name="Han C."/>
            <person name="Tapia R."/>
            <person name="Chen A."/>
            <person name="Kyrpides N."/>
            <person name="Mavromatis K."/>
            <person name="Markowitz V."/>
            <person name="Szeto E."/>
            <person name="Ivanova N."/>
            <person name="Pagani I."/>
            <person name="Pati A."/>
            <person name="Goodwin L."/>
            <person name="Nordberg H.P."/>
            <person name="Cantor M.N."/>
            <person name="Hua S.X."/>
            <person name="Woyke T."/>
            <person name="Kerfeld C.A."/>
        </authorList>
    </citation>
    <scope>NUCLEOTIDE SEQUENCE [LARGE SCALE GENOMIC DNA]</scope>
    <source>
        <strain evidence="2 3">PCC 7113</strain>
        <plasmid evidence="2 3">pMIC7113.03</plasmid>
    </source>
</reference>
<feature type="domain" description="Putative restriction endonuclease" evidence="1">
    <location>
        <begin position="18"/>
        <end position="178"/>
    </location>
</feature>
<organism evidence="2 3">
    <name type="scientific">Allocoleopsis franciscana PCC 7113</name>
    <dbReference type="NCBI Taxonomy" id="1173027"/>
    <lineage>
        <taxon>Bacteria</taxon>
        <taxon>Bacillati</taxon>
        <taxon>Cyanobacteriota</taxon>
        <taxon>Cyanophyceae</taxon>
        <taxon>Coleofasciculales</taxon>
        <taxon>Coleofasciculaceae</taxon>
        <taxon>Allocoleopsis</taxon>
        <taxon>Allocoleopsis franciscana</taxon>
    </lineage>
</organism>
<gene>
    <name evidence="2" type="ORF">Mic7113_6616</name>
</gene>
<keyword evidence="2" id="KW-0614">Plasmid</keyword>
<dbReference type="Pfam" id="PF05685">
    <property type="entry name" value="Uma2"/>
    <property type="match status" value="1"/>
</dbReference>